<protein>
    <recommendedName>
        <fullName evidence="1">RNA polymerase sigma-70 region 2 domain-containing protein</fullName>
    </recommendedName>
</protein>
<dbReference type="STRING" id="1428644.BIV57_08340"/>
<dbReference type="PANTHER" id="PTHR30173">
    <property type="entry name" value="SIGMA 19 FACTOR"/>
    <property type="match status" value="1"/>
</dbReference>
<evidence type="ECO:0000313" key="2">
    <source>
        <dbReference type="EMBL" id="OIV37936.1"/>
    </source>
</evidence>
<dbReference type="SUPFAM" id="SSF54427">
    <property type="entry name" value="NTF2-like"/>
    <property type="match status" value="1"/>
</dbReference>
<dbReference type="SUPFAM" id="SSF88659">
    <property type="entry name" value="Sigma3 and sigma4 domains of RNA polymerase sigma factors"/>
    <property type="match status" value="1"/>
</dbReference>
<dbReference type="GO" id="GO:0016987">
    <property type="term" value="F:sigma factor activity"/>
    <property type="evidence" value="ECO:0007669"/>
    <property type="project" value="TreeGrafter"/>
</dbReference>
<dbReference type="NCBIfam" id="TIGR02937">
    <property type="entry name" value="sigma70-ECF"/>
    <property type="match status" value="1"/>
</dbReference>
<gene>
    <name evidence="2" type="ORF">BIV57_08340</name>
</gene>
<accession>A0A1J7C8S6</accession>
<dbReference type="InterPro" id="IPR013324">
    <property type="entry name" value="RNA_pol_sigma_r3/r4-like"/>
</dbReference>
<dbReference type="InterPro" id="IPR032710">
    <property type="entry name" value="NTF2-like_dom_sf"/>
</dbReference>
<keyword evidence="3" id="KW-1185">Reference proteome</keyword>
<evidence type="ECO:0000313" key="3">
    <source>
        <dbReference type="Proteomes" id="UP000243342"/>
    </source>
</evidence>
<organism evidence="2 3">
    <name type="scientific">Mangrovactinospora gilvigrisea</name>
    <dbReference type="NCBI Taxonomy" id="1428644"/>
    <lineage>
        <taxon>Bacteria</taxon>
        <taxon>Bacillati</taxon>
        <taxon>Actinomycetota</taxon>
        <taxon>Actinomycetes</taxon>
        <taxon>Kitasatosporales</taxon>
        <taxon>Streptomycetaceae</taxon>
        <taxon>Mangrovactinospora</taxon>
    </lineage>
</organism>
<dbReference type="InterPro" id="IPR036388">
    <property type="entry name" value="WH-like_DNA-bd_sf"/>
</dbReference>
<dbReference type="Gene3D" id="3.10.450.50">
    <property type="match status" value="1"/>
</dbReference>
<evidence type="ECO:0000259" key="1">
    <source>
        <dbReference type="Pfam" id="PF04542"/>
    </source>
</evidence>
<dbReference type="InterPro" id="IPR052704">
    <property type="entry name" value="ECF_Sigma-70_Domain"/>
</dbReference>
<sequence>MQDPGEAREFEAHRAHLTAVARRMLGSAAEAEDAVQEAWLRWQRADGATRADDPRAWLTTAVGRIGLDRLRARAVRREAGAEHAEAAADPAPGPEQEALLADSVGQAMLVVLDALGPDERVAFVLHDLFAVPFARIAPVVGRTVPATRMLATRARRRVRDAGAGADVEGTAGTADPERQRRAVEAFLAASRAGDFAALLELLAPDAVASTSLLGLPLRLRGARGVARGAIAIARLAGVPRIPADEPLAAHVHRGGRVTRTLRFTLRGDRIARIEVTRAR</sequence>
<dbReference type="Proteomes" id="UP000243342">
    <property type="component" value="Unassembled WGS sequence"/>
</dbReference>
<dbReference type="RefSeq" id="WP_071656081.1">
    <property type="nucleotide sequence ID" value="NZ_MLCF01000040.1"/>
</dbReference>
<dbReference type="SUPFAM" id="SSF88946">
    <property type="entry name" value="Sigma2 domain of RNA polymerase sigma factors"/>
    <property type="match status" value="1"/>
</dbReference>
<dbReference type="PANTHER" id="PTHR30173:SF43">
    <property type="entry name" value="ECF RNA POLYMERASE SIGMA FACTOR SIGI-RELATED"/>
    <property type="match status" value="1"/>
</dbReference>
<dbReference type="EMBL" id="MLCF01000040">
    <property type="protein sequence ID" value="OIV37936.1"/>
    <property type="molecule type" value="Genomic_DNA"/>
</dbReference>
<feature type="domain" description="RNA polymerase sigma-70 region 2" evidence="1">
    <location>
        <begin position="10"/>
        <end position="74"/>
    </location>
</feature>
<reference evidence="2 3" key="1">
    <citation type="submission" date="2016-10" db="EMBL/GenBank/DDBJ databases">
        <title>Genome sequence of Streptomyces gilvigriseus MUSC 26.</title>
        <authorList>
            <person name="Lee L.-H."/>
            <person name="Ser H.-L."/>
        </authorList>
    </citation>
    <scope>NUCLEOTIDE SEQUENCE [LARGE SCALE GENOMIC DNA]</scope>
    <source>
        <strain evidence="2 3">MUSC 26</strain>
    </source>
</reference>
<dbReference type="InterPro" id="IPR014284">
    <property type="entry name" value="RNA_pol_sigma-70_dom"/>
</dbReference>
<proteinExistence type="predicted"/>
<dbReference type="Pfam" id="PF04542">
    <property type="entry name" value="Sigma70_r2"/>
    <property type="match status" value="1"/>
</dbReference>
<dbReference type="Gene3D" id="1.10.1740.10">
    <property type="match status" value="1"/>
</dbReference>
<name>A0A1J7C8S6_9ACTN</name>
<dbReference type="Gene3D" id="1.10.10.10">
    <property type="entry name" value="Winged helix-like DNA-binding domain superfamily/Winged helix DNA-binding domain"/>
    <property type="match status" value="1"/>
</dbReference>
<dbReference type="InterPro" id="IPR013325">
    <property type="entry name" value="RNA_pol_sigma_r2"/>
</dbReference>
<dbReference type="AlphaFoldDB" id="A0A1J7C8S6"/>
<comment type="caution">
    <text evidence="2">The sequence shown here is derived from an EMBL/GenBank/DDBJ whole genome shotgun (WGS) entry which is preliminary data.</text>
</comment>
<dbReference type="InterPro" id="IPR007627">
    <property type="entry name" value="RNA_pol_sigma70_r2"/>
</dbReference>
<dbReference type="GO" id="GO:0006352">
    <property type="term" value="P:DNA-templated transcription initiation"/>
    <property type="evidence" value="ECO:0007669"/>
    <property type="project" value="InterPro"/>
</dbReference>